<dbReference type="GO" id="GO:0004181">
    <property type="term" value="F:metallocarboxypeptidase activity"/>
    <property type="evidence" value="ECO:0007669"/>
    <property type="project" value="InterPro"/>
</dbReference>
<dbReference type="GO" id="GO:0008270">
    <property type="term" value="F:zinc ion binding"/>
    <property type="evidence" value="ECO:0007669"/>
    <property type="project" value="InterPro"/>
</dbReference>
<reference evidence="9 10" key="1">
    <citation type="submission" date="2021-05" db="EMBL/GenBank/DDBJ databases">
        <title>A Polyphasic approach of four new species of the genus Ohtaekwangia: Ohtaekwangia histidinii sp. nov., Ohtaekwangia cretensis sp. nov., Ohtaekwangia indiensis sp. nov., Ohtaekwangia reichenbachii sp. nov. from diverse environment.</title>
        <authorList>
            <person name="Octaviana S."/>
        </authorList>
    </citation>
    <scope>NUCLEOTIDE SEQUENCE [LARGE SCALE GENOMIC DNA]</scope>
    <source>
        <strain evidence="9 10">PWU4</strain>
    </source>
</reference>
<evidence type="ECO:0000256" key="5">
    <source>
        <dbReference type="ARBA" id="ARBA00022833"/>
    </source>
</evidence>
<keyword evidence="3" id="KW-0645">Protease</keyword>
<keyword evidence="7" id="KW-0732">Signal</keyword>
<comment type="similarity">
    <text evidence="2">Belongs to the peptidase M14 family.</text>
</comment>
<dbReference type="GO" id="GO:0006508">
    <property type="term" value="P:proteolysis"/>
    <property type="evidence" value="ECO:0007669"/>
    <property type="project" value="UniProtKB-KW"/>
</dbReference>
<keyword evidence="9" id="KW-0121">Carboxypeptidase</keyword>
<evidence type="ECO:0000313" key="10">
    <source>
        <dbReference type="Proteomes" id="UP001319200"/>
    </source>
</evidence>
<keyword evidence="6" id="KW-0482">Metalloprotease</keyword>
<dbReference type="GO" id="GO:0005615">
    <property type="term" value="C:extracellular space"/>
    <property type="evidence" value="ECO:0007669"/>
    <property type="project" value="TreeGrafter"/>
</dbReference>
<comment type="cofactor">
    <cofactor evidence="1">
        <name>Zn(2+)</name>
        <dbReference type="ChEBI" id="CHEBI:29105"/>
    </cofactor>
</comment>
<dbReference type="RefSeq" id="WP_254170084.1">
    <property type="nucleotide sequence ID" value="NZ_JAHESF010000070.1"/>
</dbReference>
<dbReference type="Pfam" id="PF00246">
    <property type="entry name" value="Peptidase_M14"/>
    <property type="match status" value="1"/>
</dbReference>
<dbReference type="PANTHER" id="PTHR11705:SF143">
    <property type="entry name" value="SLL0236 PROTEIN"/>
    <property type="match status" value="1"/>
</dbReference>
<gene>
    <name evidence="9" type="ORF">KK083_31200</name>
</gene>
<keyword evidence="10" id="KW-1185">Reference proteome</keyword>
<organism evidence="9 10">
    <name type="scientific">Chryseosolibacter histidini</name>
    <dbReference type="NCBI Taxonomy" id="2782349"/>
    <lineage>
        <taxon>Bacteria</taxon>
        <taxon>Pseudomonadati</taxon>
        <taxon>Bacteroidota</taxon>
        <taxon>Cytophagia</taxon>
        <taxon>Cytophagales</taxon>
        <taxon>Chryseotaleaceae</taxon>
        <taxon>Chryseosolibacter</taxon>
    </lineage>
</organism>
<evidence type="ECO:0000256" key="3">
    <source>
        <dbReference type="ARBA" id="ARBA00022670"/>
    </source>
</evidence>
<name>A0AAP2DUD1_9BACT</name>
<dbReference type="SUPFAM" id="SSF53187">
    <property type="entry name" value="Zn-dependent exopeptidases"/>
    <property type="match status" value="1"/>
</dbReference>
<dbReference type="InterPro" id="IPR029062">
    <property type="entry name" value="Class_I_gatase-like"/>
</dbReference>
<evidence type="ECO:0000313" key="9">
    <source>
        <dbReference type="EMBL" id="MBT1701402.1"/>
    </source>
</evidence>
<dbReference type="InterPro" id="IPR000834">
    <property type="entry name" value="Peptidase_M14"/>
</dbReference>
<dbReference type="SUPFAM" id="SSF52317">
    <property type="entry name" value="Class I glutamine amidotransferase-like"/>
    <property type="match status" value="1"/>
</dbReference>
<evidence type="ECO:0000256" key="6">
    <source>
        <dbReference type="ARBA" id="ARBA00023049"/>
    </source>
</evidence>
<evidence type="ECO:0000259" key="8">
    <source>
        <dbReference type="SMART" id="SM00631"/>
    </source>
</evidence>
<dbReference type="Gene3D" id="3.40.630.10">
    <property type="entry name" value="Zn peptidases"/>
    <property type="match status" value="1"/>
</dbReference>
<proteinExistence type="inferred from homology"/>
<keyword evidence="5" id="KW-0862">Zinc</keyword>
<keyword evidence="4" id="KW-0378">Hydrolase</keyword>
<protein>
    <submittedName>
        <fullName evidence="9">Zinc carboxypeptidase</fullName>
    </submittedName>
</protein>
<evidence type="ECO:0000256" key="4">
    <source>
        <dbReference type="ARBA" id="ARBA00022801"/>
    </source>
</evidence>
<evidence type="ECO:0000256" key="7">
    <source>
        <dbReference type="SAM" id="SignalP"/>
    </source>
</evidence>
<sequence length="853" mass="95279">MKKSLLLVLILTSSFVGVFAQADLTYYLPDGVSYNPDIPTPKSVIGHEVGEFHVTHDKLVNYMYAIDKASDRVSLEVTGYTHEARPLLLLTITSPKNHQNIESIRTQHVQLTDPSKSGSLNTQNMPVVFYLGCSIHGNEPSGTNAGLLMAYHLAAAQGPDIEKALENTVILFDPSFNPDGMQRFAAWVNSRKSKSIATDAYDMEHNEAWPGGRTNHYWFDLNRDWLVAQQPESQARIKKFHQWKPNVLTDHHEMGTNATFFFQPGVPSRMHPLTPARNLELTKKIGEFHAKALDAIGSYYYTQEGYDDFYYGKGSTFPDIQGAIGILFEQASSRGHAQESTNGILRFPFAIRNQFTAALSTLQAVNALREDLLNYQRQFFKDAAAEGAKDPVKALIFGSSKDKARAFHLAEIVARQQIEIYKPASAQTIGGKTFEPESSYIIPMNQAQYRLIKGMFEKRTQFTDSLFYDISSWTLTLATGVDHEELKTMPSLGERVTEAKMPAGKLIGDKTEYAYVFEPYAYYTPRALYRLLEKGIRVKVATDPFYHPSGRKFDRGSLLVPISGQEKSQEMIDFVIREIVAQDGIDVYTFNTGLDYKGVSLGSGSFQSIRKPEIAMLVEGGVTANDAGEMWHLLDTRFNMPVTMIPLNVFNTASINRYNTIIFPPGAYNAISESAKEKLKSWTQAGGVVIGLENSLSWLTTAGLGKFDMKKEEEKKDPAKPRAYADIEEYQGAQQTDGAIFESVVDLTHPLLYGYYNGRMPLFKSNNLFMEKAKGAYSNPVVYTSSPLISGYISKQNYAKIKDASAAGVSAMGRGRVIGFTENLAFRAFWFGTNRMLMNAIFYGPMINEASSR</sequence>
<dbReference type="EMBL" id="JAHESF010000070">
    <property type="protein sequence ID" value="MBT1701402.1"/>
    <property type="molecule type" value="Genomic_DNA"/>
</dbReference>
<evidence type="ECO:0000256" key="1">
    <source>
        <dbReference type="ARBA" id="ARBA00001947"/>
    </source>
</evidence>
<dbReference type="CDD" id="cd06238">
    <property type="entry name" value="M14-like"/>
    <property type="match status" value="1"/>
</dbReference>
<dbReference type="PANTHER" id="PTHR11705">
    <property type="entry name" value="PROTEASE FAMILY M14 CARBOXYPEPTIDASE A,B"/>
    <property type="match status" value="1"/>
</dbReference>
<comment type="caution">
    <text evidence="9">The sequence shown here is derived from an EMBL/GenBank/DDBJ whole genome shotgun (WGS) entry which is preliminary data.</text>
</comment>
<feature type="chain" id="PRO_5043002868" evidence="7">
    <location>
        <begin position="21"/>
        <end position="853"/>
    </location>
</feature>
<dbReference type="Proteomes" id="UP001319200">
    <property type="component" value="Unassembled WGS sequence"/>
</dbReference>
<feature type="domain" description="Peptidase M14" evidence="8">
    <location>
        <begin position="53"/>
        <end position="339"/>
    </location>
</feature>
<evidence type="ECO:0000256" key="2">
    <source>
        <dbReference type="ARBA" id="ARBA00005988"/>
    </source>
</evidence>
<dbReference type="SMART" id="SM00631">
    <property type="entry name" value="Zn_pept"/>
    <property type="match status" value="1"/>
</dbReference>
<feature type="signal peptide" evidence="7">
    <location>
        <begin position="1"/>
        <end position="20"/>
    </location>
</feature>
<dbReference type="AlphaFoldDB" id="A0AAP2DUD1"/>
<accession>A0AAP2DUD1</accession>